<keyword evidence="3 9" id="KW-0489">Methyltransferase</keyword>
<protein>
    <recommendedName>
        <fullName evidence="9 10">23S rRNA (uracil(747)-C(5))-methyltransferase RlmC</fullName>
        <ecNumber evidence="9 10">2.1.1.189</ecNumber>
    </recommendedName>
    <alternativeName>
        <fullName evidence="9">23S rRNA(m5U747)-methyltransferase</fullName>
    </alternativeName>
</protein>
<dbReference type="InterPro" id="IPR030390">
    <property type="entry name" value="MeTrfase_TrmA_AS"/>
</dbReference>
<dbReference type="GO" id="GO:0051539">
    <property type="term" value="F:4 iron, 4 sulfur cluster binding"/>
    <property type="evidence" value="ECO:0007669"/>
    <property type="project" value="UniProtKB-KW"/>
</dbReference>
<dbReference type="GO" id="GO:0070475">
    <property type="term" value="P:rRNA base methylation"/>
    <property type="evidence" value="ECO:0007669"/>
    <property type="project" value="TreeGrafter"/>
</dbReference>
<dbReference type="InterPro" id="IPR011825">
    <property type="entry name" value="23SrRNA_MeTrfase_RlmC"/>
</dbReference>
<evidence type="ECO:0000256" key="10">
    <source>
        <dbReference type="NCBIfam" id="TIGR02085"/>
    </source>
</evidence>
<feature type="binding site" evidence="9">
    <location>
        <position position="14"/>
    </location>
    <ligand>
        <name>[4Fe-4S] cluster</name>
        <dbReference type="ChEBI" id="CHEBI:49883"/>
    </ligand>
</feature>
<evidence type="ECO:0000256" key="2">
    <source>
        <dbReference type="ARBA" id="ARBA00022552"/>
    </source>
</evidence>
<reference evidence="13 14" key="1">
    <citation type="submission" date="2016-12" db="EMBL/GenBank/DDBJ databases">
        <title>Diversity of luminous bacteria.</title>
        <authorList>
            <person name="Yoshizawa S."/>
            <person name="Kogure K."/>
        </authorList>
    </citation>
    <scope>NUCLEOTIDE SEQUENCE [LARGE SCALE GENOMIC DNA]</scope>
    <source>
        <strain evidence="13 14">LC1-200</strain>
    </source>
</reference>
<dbReference type="PROSITE" id="PS51687">
    <property type="entry name" value="SAM_MT_RNA_M5U"/>
    <property type="match status" value="1"/>
</dbReference>
<dbReference type="PROSITE" id="PS01231">
    <property type="entry name" value="TRMA_2"/>
    <property type="match status" value="1"/>
</dbReference>
<dbReference type="GO" id="GO:0070041">
    <property type="term" value="F:rRNA (uridine-C5-)-methyltransferase activity"/>
    <property type="evidence" value="ECO:0007669"/>
    <property type="project" value="UniProtKB-UniRule"/>
</dbReference>
<dbReference type="HAMAP" id="MF_01012">
    <property type="entry name" value="23SrRNA_methyltr_RlmC"/>
    <property type="match status" value="1"/>
</dbReference>
<proteinExistence type="inferred from homology"/>
<dbReference type="Proteomes" id="UP000238730">
    <property type="component" value="Unassembled WGS sequence"/>
</dbReference>
<dbReference type="Gene3D" id="3.40.50.150">
    <property type="entry name" value="Vaccinia Virus protein VP39"/>
    <property type="match status" value="1"/>
</dbReference>
<keyword evidence="5 9" id="KW-0949">S-adenosyl-L-methionine</keyword>
<dbReference type="EMBL" id="MSCJ01000001">
    <property type="protein sequence ID" value="PQJ67105.1"/>
    <property type="molecule type" value="Genomic_DNA"/>
</dbReference>
<feature type="binding site" evidence="9 11">
    <location>
        <position position="314"/>
    </location>
    <ligand>
        <name>S-adenosyl-L-methionine</name>
        <dbReference type="ChEBI" id="CHEBI:59789"/>
    </ligand>
</feature>
<gene>
    <name evidence="13" type="primary">rumB</name>
    <name evidence="9" type="synonym">rlmC</name>
    <name evidence="13" type="ORF">BTO08_06665</name>
</gene>
<feature type="binding site" evidence="9 11">
    <location>
        <position position="219"/>
    </location>
    <ligand>
        <name>S-adenosyl-L-methionine</name>
        <dbReference type="ChEBI" id="CHEBI:59789"/>
    </ligand>
</feature>
<comment type="catalytic activity">
    <reaction evidence="9">
        <text>uridine(747) in 23S rRNA + S-adenosyl-L-methionine = 5-methyluridine(747) in 23S rRNA + S-adenosyl-L-homocysteine + H(+)</text>
        <dbReference type="Rhea" id="RHEA:42628"/>
        <dbReference type="Rhea" id="RHEA-COMP:10154"/>
        <dbReference type="Rhea" id="RHEA-COMP:10155"/>
        <dbReference type="ChEBI" id="CHEBI:15378"/>
        <dbReference type="ChEBI" id="CHEBI:57856"/>
        <dbReference type="ChEBI" id="CHEBI:59789"/>
        <dbReference type="ChEBI" id="CHEBI:65315"/>
        <dbReference type="ChEBI" id="CHEBI:74447"/>
        <dbReference type="EC" id="2.1.1.189"/>
    </reaction>
</comment>
<organism evidence="13 14">
    <name type="scientific">Photobacterium angustum</name>
    <dbReference type="NCBI Taxonomy" id="661"/>
    <lineage>
        <taxon>Bacteria</taxon>
        <taxon>Pseudomonadati</taxon>
        <taxon>Pseudomonadota</taxon>
        <taxon>Gammaproteobacteria</taxon>
        <taxon>Vibrionales</taxon>
        <taxon>Vibrionaceae</taxon>
        <taxon>Photobacterium</taxon>
    </lineage>
</organism>
<keyword evidence="7 9" id="KW-0408">Iron</keyword>
<dbReference type="CDD" id="cd02440">
    <property type="entry name" value="AdoMet_MTases"/>
    <property type="match status" value="1"/>
</dbReference>
<dbReference type="PROSITE" id="PS01230">
    <property type="entry name" value="TRMA_1"/>
    <property type="match status" value="1"/>
</dbReference>
<feature type="binding site" evidence="9 11">
    <location>
        <position position="248"/>
    </location>
    <ligand>
        <name>S-adenosyl-L-methionine</name>
        <dbReference type="ChEBI" id="CHEBI:59789"/>
    </ligand>
</feature>
<dbReference type="RefSeq" id="WP_105060384.1">
    <property type="nucleotide sequence ID" value="NZ_MSCJ01000001.1"/>
</dbReference>
<evidence type="ECO:0000256" key="1">
    <source>
        <dbReference type="ARBA" id="ARBA00022485"/>
    </source>
</evidence>
<evidence type="ECO:0000256" key="4">
    <source>
        <dbReference type="ARBA" id="ARBA00022679"/>
    </source>
</evidence>
<evidence type="ECO:0000313" key="13">
    <source>
        <dbReference type="EMBL" id="PQJ67105.1"/>
    </source>
</evidence>
<comment type="function">
    <text evidence="9">Catalyzes the formation of 5-methyl-uridine at position 747 (m5U747) in 23S rRNA.</text>
</comment>
<keyword evidence="1 9" id="KW-0004">4Fe-4S</keyword>
<dbReference type="InterPro" id="IPR029063">
    <property type="entry name" value="SAM-dependent_MTases_sf"/>
</dbReference>
<dbReference type="PANTHER" id="PTHR11061">
    <property type="entry name" value="RNA M5U METHYLTRANSFERASE"/>
    <property type="match status" value="1"/>
</dbReference>
<keyword evidence="8 9" id="KW-0411">Iron-sulfur</keyword>
<dbReference type="InterPro" id="IPR030391">
    <property type="entry name" value="MeTrfase_TrmA_CS"/>
</dbReference>
<feature type="binding site" evidence="9">
    <location>
        <position position="11"/>
    </location>
    <ligand>
        <name>[4Fe-4S] cluster</name>
        <dbReference type="ChEBI" id="CHEBI:49883"/>
    </ligand>
</feature>
<evidence type="ECO:0000256" key="7">
    <source>
        <dbReference type="ARBA" id="ARBA00023004"/>
    </source>
</evidence>
<dbReference type="SUPFAM" id="SSF53335">
    <property type="entry name" value="S-adenosyl-L-methionine-dependent methyltransferases"/>
    <property type="match status" value="1"/>
</dbReference>
<dbReference type="InterPro" id="IPR010280">
    <property type="entry name" value="U5_MeTrfase_fam"/>
</dbReference>
<evidence type="ECO:0000313" key="14">
    <source>
        <dbReference type="Proteomes" id="UP000238730"/>
    </source>
</evidence>
<evidence type="ECO:0000256" key="3">
    <source>
        <dbReference type="ARBA" id="ARBA00022603"/>
    </source>
</evidence>
<dbReference type="Gene3D" id="2.40.50.1070">
    <property type="match status" value="1"/>
</dbReference>
<dbReference type="GO" id="GO:0005506">
    <property type="term" value="F:iron ion binding"/>
    <property type="evidence" value="ECO:0007669"/>
    <property type="project" value="UniProtKB-UniRule"/>
</dbReference>
<feature type="binding site" evidence="9">
    <location>
        <position position="3"/>
    </location>
    <ligand>
        <name>[4Fe-4S] cluster</name>
        <dbReference type="ChEBI" id="CHEBI:49883"/>
    </ligand>
</feature>
<dbReference type="PANTHER" id="PTHR11061:SF30">
    <property type="entry name" value="TRNA (URACIL(54)-C(5))-METHYLTRANSFERASE"/>
    <property type="match status" value="1"/>
</dbReference>
<feature type="binding site" evidence="9 11">
    <location>
        <position position="269"/>
    </location>
    <ligand>
        <name>S-adenosyl-L-methionine</name>
        <dbReference type="ChEBI" id="CHEBI:59789"/>
    </ligand>
</feature>
<comment type="similarity">
    <text evidence="9">Belongs to the class I-like SAM-binding methyltransferase superfamily. RNA M5U methyltransferase family. RlmC subfamily.</text>
</comment>
<dbReference type="Pfam" id="PF05958">
    <property type="entry name" value="tRNA_U5-meth_tr"/>
    <property type="match status" value="1"/>
</dbReference>
<feature type="binding site" evidence="9">
    <location>
        <position position="94"/>
    </location>
    <ligand>
        <name>[4Fe-4S] cluster</name>
        <dbReference type="ChEBI" id="CHEBI:49883"/>
    </ligand>
</feature>
<evidence type="ECO:0000256" key="11">
    <source>
        <dbReference type="PROSITE-ProRule" id="PRU01024"/>
    </source>
</evidence>
<sequence length="384" mass="43181">MQCPFSLQGVCQSCPLASLSYPQQIKQKDDVLRGLFSEHHPQQWLATVESAISGYRNKAKMVVLGAAHEPCLGIQKQTEDLSTSGSKPISLCTCPLYPADMQALLIYIERWIRCAGIPPYNVKKKKGELKFVLLTRSNSRGEFMLRFVLRSHDAIARIVNNLPELMAAFPSVKVVSVNIQPVHMARLEGEEEIFLTSDHYLLEQFNHVPLVVRPKSFFQTNPKVAESLYATAKRWVSEIKPTSMWDLFCGVGGFALHCAEEVEHVTGIEIEPEAIESAKHSAEIMGVTNLRFAALDSTSFSQSNESAPELVLVNPPRRGIGEQLCQQLNDFAPKHIIYSSCNPYTLEQDLARLTGYKVIKLQWFDMFPHTEHVEVMVLLEHSNV</sequence>
<evidence type="ECO:0000256" key="6">
    <source>
        <dbReference type="ARBA" id="ARBA00022723"/>
    </source>
</evidence>
<dbReference type="NCBIfam" id="TIGR00479">
    <property type="entry name" value="rumA"/>
    <property type="match status" value="1"/>
</dbReference>
<comment type="caution">
    <text evidence="13">The sequence shown here is derived from an EMBL/GenBank/DDBJ whole genome shotgun (WGS) entry which is preliminary data.</text>
</comment>
<dbReference type="OrthoDB" id="9804590at2"/>
<dbReference type="EC" id="2.1.1.189" evidence="9 10"/>
<evidence type="ECO:0000256" key="12">
    <source>
        <dbReference type="PROSITE-ProRule" id="PRU10015"/>
    </source>
</evidence>
<feature type="active site" evidence="12">
    <location>
        <position position="341"/>
    </location>
</feature>
<evidence type="ECO:0000256" key="9">
    <source>
        <dbReference type="HAMAP-Rule" id="MF_01012"/>
    </source>
</evidence>
<evidence type="ECO:0000256" key="5">
    <source>
        <dbReference type="ARBA" id="ARBA00022691"/>
    </source>
</evidence>
<keyword evidence="6 9" id="KW-0479">Metal-binding</keyword>
<keyword evidence="2 9" id="KW-0698">rRNA processing</keyword>
<dbReference type="AlphaFoldDB" id="A0A2S7VYX7"/>
<evidence type="ECO:0000256" key="8">
    <source>
        <dbReference type="ARBA" id="ARBA00023014"/>
    </source>
</evidence>
<name>A0A2S7VYX7_PHOAN</name>
<feature type="active site" description="Nucleophile" evidence="9 11">
    <location>
        <position position="341"/>
    </location>
</feature>
<dbReference type="NCBIfam" id="TIGR02085">
    <property type="entry name" value="meth_trns_rumB"/>
    <property type="match status" value="1"/>
</dbReference>
<keyword evidence="4 9" id="KW-0808">Transferase</keyword>
<accession>A0A2S7VYX7</accession>